<gene>
    <name evidence="1" type="ORF">CSHISOI_10697</name>
</gene>
<sequence>MVGKVLGLEEDQWDEVDLVKYESIRVFRDTVMSE</sequence>
<accession>A0A5Q4BDF5</accession>
<organism evidence="1 2">
    <name type="scientific">Colletotrichum shisoi</name>
    <dbReference type="NCBI Taxonomy" id="2078593"/>
    <lineage>
        <taxon>Eukaryota</taxon>
        <taxon>Fungi</taxon>
        <taxon>Dikarya</taxon>
        <taxon>Ascomycota</taxon>
        <taxon>Pezizomycotina</taxon>
        <taxon>Sordariomycetes</taxon>
        <taxon>Hypocreomycetidae</taxon>
        <taxon>Glomerellales</taxon>
        <taxon>Glomerellaceae</taxon>
        <taxon>Colletotrichum</taxon>
        <taxon>Colletotrichum destructivum species complex</taxon>
    </lineage>
</organism>
<feature type="non-terminal residue" evidence="1">
    <location>
        <position position="34"/>
    </location>
</feature>
<dbReference type="EMBL" id="PUHP01002088">
    <property type="protein sequence ID" value="TQN64737.1"/>
    <property type="molecule type" value="Genomic_DNA"/>
</dbReference>
<dbReference type="Proteomes" id="UP000326340">
    <property type="component" value="Unassembled WGS sequence"/>
</dbReference>
<evidence type="ECO:0000313" key="2">
    <source>
        <dbReference type="Proteomes" id="UP000326340"/>
    </source>
</evidence>
<dbReference type="AlphaFoldDB" id="A0A5Q4BDF5"/>
<name>A0A5Q4BDF5_9PEZI</name>
<proteinExistence type="predicted"/>
<evidence type="ECO:0000313" key="1">
    <source>
        <dbReference type="EMBL" id="TQN64737.1"/>
    </source>
</evidence>
<protein>
    <submittedName>
        <fullName evidence="1">Uncharacterized protein</fullName>
    </submittedName>
</protein>
<comment type="caution">
    <text evidence="1">The sequence shown here is derived from an EMBL/GenBank/DDBJ whole genome shotgun (WGS) entry which is preliminary data.</text>
</comment>
<dbReference type="OrthoDB" id="3500395at2759"/>
<reference evidence="1 2" key="1">
    <citation type="journal article" date="2019" name="Sci. Rep.">
        <title>Colletotrichum shisoi sp. nov., an anthracnose pathogen of Perilla frutescens in Japan: molecular phylogenetic, morphological and genomic evidence.</title>
        <authorList>
            <person name="Gan P."/>
            <person name="Tsushima A."/>
            <person name="Hiroyama R."/>
            <person name="Narusaka M."/>
            <person name="Takano Y."/>
            <person name="Narusaka Y."/>
            <person name="Kawaradani M."/>
            <person name="Damm U."/>
            <person name="Shirasu K."/>
        </authorList>
    </citation>
    <scope>NUCLEOTIDE SEQUENCE [LARGE SCALE GENOMIC DNA]</scope>
    <source>
        <strain evidence="1 2">PG-2018a</strain>
    </source>
</reference>
<keyword evidence="2" id="KW-1185">Reference proteome</keyword>